<dbReference type="EMBL" id="JBHMEI010000001">
    <property type="protein sequence ID" value="MFB9199853.1"/>
    <property type="molecule type" value="Genomic_DNA"/>
</dbReference>
<sequence length="431" mass="45075">MDGVCVTAGVDGRAPGPAAVRARLGTALAAAFGAASRFGGRPVHEAASEPADEAAAHGVHLLLPGGADSAAVLPRLLREVRAALDEANRGRGPGVRLRLALARGLVLPPGIAGHAVAECLRLLDSEAVGAAADGAPATDLTVVASDSFFQSVVVGGLLEHRPEDYRPVRLGRGALSVAWLHAPGRGAAAASGPSRPPAGELAARAGLLLGRGEYRQAILDLEEALRLLPGADGPDAEESLLRLGDCHRRLGDVEAAAQTWTFLLARRPLCAAACQRLGRLELERNHTHRALVYLTEGLRLVRARPEPSAKAARLTCALLLDLSCVRSALGDLAVADAFLNEAAEADPRSVLPLVSLAFRAARRRDLQTARRLLGTALIRVSGEDRKDFLREVCTGAASWEGGDVIIKVLQENGLDPTPSPWTTHAPRPPPA</sequence>
<evidence type="ECO:0008006" key="3">
    <source>
        <dbReference type="Google" id="ProtNLM"/>
    </source>
</evidence>
<dbReference type="SUPFAM" id="SSF48452">
    <property type="entry name" value="TPR-like"/>
    <property type="match status" value="1"/>
</dbReference>
<dbReference type="Proteomes" id="UP001589647">
    <property type="component" value="Unassembled WGS sequence"/>
</dbReference>
<comment type="caution">
    <text evidence="1">The sequence shown here is derived from an EMBL/GenBank/DDBJ whole genome shotgun (WGS) entry which is preliminary data.</text>
</comment>
<gene>
    <name evidence="1" type="ORF">ACFFV7_01505</name>
</gene>
<evidence type="ECO:0000313" key="2">
    <source>
        <dbReference type="Proteomes" id="UP001589647"/>
    </source>
</evidence>
<dbReference type="Gene3D" id="1.25.40.10">
    <property type="entry name" value="Tetratricopeptide repeat domain"/>
    <property type="match status" value="1"/>
</dbReference>
<dbReference type="InterPro" id="IPR011990">
    <property type="entry name" value="TPR-like_helical_dom_sf"/>
</dbReference>
<organism evidence="1 2">
    <name type="scientific">Nonomuraea spiralis</name>
    <dbReference type="NCBI Taxonomy" id="46182"/>
    <lineage>
        <taxon>Bacteria</taxon>
        <taxon>Bacillati</taxon>
        <taxon>Actinomycetota</taxon>
        <taxon>Actinomycetes</taxon>
        <taxon>Streptosporangiales</taxon>
        <taxon>Streptosporangiaceae</taxon>
        <taxon>Nonomuraea</taxon>
    </lineage>
</organism>
<dbReference type="InterPro" id="IPR019734">
    <property type="entry name" value="TPR_rpt"/>
</dbReference>
<dbReference type="SMART" id="SM00028">
    <property type="entry name" value="TPR"/>
    <property type="match status" value="3"/>
</dbReference>
<name>A0ABV5I5P7_9ACTN</name>
<evidence type="ECO:0000313" key="1">
    <source>
        <dbReference type="EMBL" id="MFB9199853.1"/>
    </source>
</evidence>
<reference evidence="1 2" key="1">
    <citation type="submission" date="2024-09" db="EMBL/GenBank/DDBJ databases">
        <authorList>
            <person name="Sun Q."/>
            <person name="Mori K."/>
        </authorList>
    </citation>
    <scope>NUCLEOTIDE SEQUENCE [LARGE SCALE GENOMIC DNA]</scope>
    <source>
        <strain evidence="1 2">CCM 3426</strain>
    </source>
</reference>
<proteinExistence type="predicted"/>
<accession>A0ABV5I5P7</accession>
<dbReference type="RefSeq" id="WP_189645513.1">
    <property type="nucleotide sequence ID" value="NZ_BMRC01000001.1"/>
</dbReference>
<keyword evidence="2" id="KW-1185">Reference proteome</keyword>
<protein>
    <recommendedName>
        <fullName evidence="3">Tetratricopeptide repeat protein</fullName>
    </recommendedName>
</protein>